<feature type="transmembrane region" description="Helical" evidence="2">
    <location>
        <begin position="41"/>
        <end position="62"/>
    </location>
</feature>
<sequence length="89" mass="9707">MPDELPPGRSLVKAKVIAALVVLAFLVGLLFVAINRGPNDAYIALVALTIAGLVLALLVAWYRRKRQRRSRDRPSDVDGSGGEWQGRVI</sequence>
<evidence type="ECO:0000256" key="1">
    <source>
        <dbReference type="SAM" id="MobiDB-lite"/>
    </source>
</evidence>
<keyword evidence="4" id="KW-1185">Reference proteome</keyword>
<feature type="compositionally biased region" description="Gly residues" evidence="1">
    <location>
        <begin position="79"/>
        <end position="89"/>
    </location>
</feature>
<keyword evidence="2" id="KW-1133">Transmembrane helix</keyword>
<dbReference type="Proteomes" id="UP000199352">
    <property type="component" value="Unassembled WGS sequence"/>
</dbReference>
<keyword evidence="2" id="KW-0472">Membrane</keyword>
<gene>
    <name evidence="3" type="ORF">SAMN05216188_11562</name>
</gene>
<proteinExistence type="predicted"/>
<reference evidence="4" key="1">
    <citation type="submission" date="2016-10" db="EMBL/GenBank/DDBJ databases">
        <authorList>
            <person name="Varghese N."/>
            <person name="Submissions S."/>
        </authorList>
    </citation>
    <scope>NUCLEOTIDE SEQUENCE [LARGE SCALE GENOMIC DNA]</scope>
    <source>
        <strain evidence="4">CGMCC 4.3525</strain>
    </source>
</reference>
<dbReference type="STRING" id="402600.SAMN05216188_11562"/>
<dbReference type="AlphaFoldDB" id="A0A1H9RU24"/>
<protein>
    <submittedName>
        <fullName evidence="3">PEP-CTERM protein-sorting domain-containing protein</fullName>
    </submittedName>
</protein>
<accession>A0A1H9RU24</accession>
<feature type="transmembrane region" description="Helical" evidence="2">
    <location>
        <begin position="12"/>
        <end position="35"/>
    </location>
</feature>
<feature type="region of interest" description="Disordered" evidence="1">
    <location>
        <begin position="65"/>
        <end position="89"/>
    </location>
</feature>
<evidence type="ECO:0000313" key="3">
    <source>
        <dbReference type="EMBL" id="SER76302.1"/>
    </source>
</evidence>
<dbReference type="EMBL" id="FOFR01000015">
    <property type="protein sequence ID" value="SER76302.1"/>
    <property type="molecule type" value="Genomic_DNA"/>
</dbReference>
<organism evidence="3 4">
    <name type="scientific">Lentzea xinjiangensis</name>
    <dbReference type="NCBI Taxonomy" id="402600"/>
    <lineage>
        <taxon>Bacteria</taxon>
        <taxon>Bacillati</taxon>
        <taxon>Actinomycetota</taxon>
        <taxon>Actinomycetes</taxon>
        <taxon>Pseudonocardiales</taxon>
        <taxon>Pseudonocardiaceae</taxon>
        <taxon>Lentzea</taxon>
    </lineage>
</organism>
<keyword evidence="2" id="KW-0812">Transmembrane</keyword>
<dbReference type="RefSeq" id="WP_089955890.1">
    <property type="nucleotide sequence ID" value="NZ_FOFR01000015.1"/>
</dbReference>
<evidence type="ECO:0000313" key="4">
    <source>
        <dbReference type="Proteomes" id="UP000199352"/>
    </source>
</evidence>
<evidence type="ECO:0000256" key="2">
    <source>
        <dbReference type="SAM" id="Phobius"/>
    </source>
</evidence>
<name>A0A1H9RU24_9PSEU</name>